<keyword evidence="7" id="KW-1185">Reference proteome</keyword>
<dbReference type="GO" id="GO:0005840">
    <property type="term" value="C:ribosome"/>
    <property type="evidence" value="ECO:0007669"/>
    <property type="project" value="UniProtKB-KW"/>
</dbReference>
<evidence type="ECO:0000256" key="3">
    <source>
        <dbReference type="ARBA" id="ARBA00023274"/>
    </source>
</evidence>
<dbReference type="InterPro" id="IPR039109">
    <property type="entry name" value="Ribosomal_eL30-like"/>
</dbReference>
<dbReference type="EMBL" id="CP104013">
    <property type="protein sequence ID" value="UYP45286.1"/>
    <property type="molecule type" value="Genomic_DNA"/>
</dbReference>
<reference evidence="6" key="1">
    <citation type="submission" date="2022-09" db="EMBL/GenBank/DDBJ databases">
        <title>Actin cytoskeleton and complex cell architecture in an #Asgard archaeon.</title>
        <authorList>
            <person name="Ponce Toledo R.I."/>
            <person name="Schleper C."/>
            <person name="Rodrigues Oliveira T."/>
            <person name="Wollweber F."/>
            <person name="Xu J."/>
            <person name="Rittmann S."/>
            <person name="Klingl A."/>
            <person name="Pilhofer M."/>
        </authorList>
    </citation>
    <scope>NUCLEOTIDE SEQUENCE</scope>
    <source>
        <strain evidence="6">B-35</strain>
    </source>
</reference>
<comment type="similarity">
    <text evidence="1">Belongs to the eukaryotic ribosomal protein eL30 family.</text>
</comment>
<evidence type="ECO:0000256" key="2">
    <source>
        <dbReference type="ARBA" id="ARBA00022980"/>
    </source>
</evidence>
<feature type="region of interest" description="Disordered" evidence="4">
    <location>
        <begin position="1"/>
        <end position="22"/>
    </location>
</feature>
<dbReference type="Proteomes" id="UP001208689">
    <property type="component" value="Chromosome"/>
</dbReference>
<name>A0ABY6HRV4_9ARCH</name>
<sequence>MSYKRGQQKLKRRKRTSAKSSFDENKEINVAVKTGKTLLGAKSVIRELSMGELKLLVLANNTPTKVKDQISLLNGCLENPVPVFISKNSSWELGASCGKPFWVSTIGILEEGDSSILKAVE</sequence>
<dbReference type="InterPro" id="IPR029064">
    <property type="entry name" value="Ribosomal_eL30-like_sf"/>
</dbReference>
<evidence type="ECO:0000313" key="7">
    <source>
        <dbReference type="Proteomes" id="UP001208689"/>
    </source>
</evidence>
<proteinExistence type="inferred from homology"/>
<keyword evidence="3" id="KW-0687">Ribonucleoprotein</keyword>
<accession>A0ABY6HRV4</accession>
<dbReference type="InterPro" id="IPR004038">
    <property type="entry name" value="Ribosomal_eL8/eL30/eS12/Gad45"/>
</dbReference>
<feature type="domain" description="Ribosomal protein eL8/eL30/eS12/Gadd45" evidence="5">
    <location>
        <begin position="25"/>
        <end position="117"/>
    </location>
</feature>
<evidence type="ECO:0000313" key="6">
    <source>
        <dbReference type="EMBL" id="UYP45286.1"/>
    </source>
</evidence>
<gene>
    <name evidence="6" type="ORF">NEF87_001571</name>
</gene>
<keyword evidence="2 6" id="KW-0689">Ribosomal protein</keyword>
<evidence type="ECO:0000256" key="4">
    <source>
        <dbReference type="SAM" id="MobiDB-lite"/>
    </source>
</evidence>
<dbReference type="PANTHER" id="PTHR11449">
    <property type="entry name" value="RIBOSOMAL PROTEIN L30"/>
    <property type="match status" value="1"/>
</dbReference>
<dbReference type="NCBIfam" id="NF002172">
    <property type="entry name" value="PRK01018.1"/>
    <property type="match status" value="1"/>
</dbReference>
<evidence type="ECO:0000256" key="1">
    <source>
        <dbReference type="ARBA" id="ARBA00007326"/>
    </source>
</evidence>
<dbReference type="SUPFAM" id="SSF55315">
    <property type="entry name" value="L30e-like"/>
    <property type="match status" value="1"/>
</dbReference>
<dbReference type="PROSITE" id="PS00993">
    <property type="entry name" value="RIBOSOMAL_L30E_2"/>
    <property type="match status" value="1"/>
</dbReference>
<protein>
    <submittedName>
        <fullName evidence="6">50S ribosomal protein L30e</fullName>
    </submittedName>
</protein>
<dbReference type="InterPro" id="IPR022991">
    <property type="entry name" value="Ribosomal_eL30_CS"/>
</dbReference>
<organism evidence="6 7">
    <name type="scientific">Candidatus Lokiarchaeum ossiferum</name>
    <dbReference type="NCBI Taxonomy" id="2951803"/>
    <lineage>
        <taxon>Archaea</taxon>
        <taxon>Promethearchaeati</taxon>
        <taxon>Promethearchaeota</taxon>
        <taxon>Promethearchaeia</taxon>
        <taxon>Promethearchaeales</taxon>
        <taxon>Promethearchaeaceae</taxon>
        <taxon>Candidatus Lokiarchaeum</taxon>
    </lineage>
</organism>
<dbReference type="Gene3D" id="3.30.1330.30">
    <property type="match status" value="1"/>
</dbReference>
<feature type="compositionally biased region" description="Basic residues" evidence="4">
    <location>
        <begin position="1"/>
        <end position="17"/>
    </location>
</feature>
<evidence type="ECO:0000259" key="5">
    <source>
        <dbReference type="Pfam" id="PF01248"/>
    </source>
</evidence>
<dbReference type="Pfam" id="PF01248">
    <property type="entry name" value="Ribosomal_L7Ae"/>
    <property type="match status" value="1"/>
</dbReference>